<dbReference type="PANTHER" id="PTHR13932">
    <property type="entry name" value="COPROPORPHYRINIGEN III OXIDASE"/>
    <property type="match status" value="1"/>
</dbReference>
<comment type="similarity">
    <text evidence="1">Belongs to the anaerobic coproporphyrinogen-III oxidase family. HemW subfamily.</text>
</comment>
<evidence type="ECO:0000256" key="9">
    <source>
        <dbReference type="RuleBase" id="RU364116"/>
    </source>
</evidence>
<evidence type="ECO:0000256" key="7">
    <source>
        <dbReference type="ARBA" id="ARBA00023014"/>
    </source>
</evidence>
<reference evidence="11 12" key="1">
    <citation type="submission" date="2018-05" db="EMBL/GenBank/DDBJ databases">
        <title>Genome comparison of Eubacterium sp.</title>
        <authorList>
            <person name="Feng Y."/>
            <person name="Sanchez-Andrea I."/>
            <person name="Stams A.J.M."/>
            <person name="De Vos W.M."/>
        </authorList>
    </citation>
    <scope>NUCLEOTIDE SEQUENCE [LARGE SCALE GENOMIC DNA]</scope>
    <source>
        <strain evidence="11 12">YI</strain>
    </source>
</reference>
<dbReference type="InterPro" id="IPR006638">
    <property type="entry name" value="Elp3/MiaA/NifB-like_rSAM"/>
</dbReference>
<dbReference type="Gene3D" id="3.20.20.70">
    <property type="entry name" value="Aldolase class I"/>
    <property type="match status" value="1"/>
</dbReference>
<gene>
    <name evidence="11" type="ORF">CPZ25_018970</name>
</gene>
<keyword evidence="7 9" id="KW-0411">Iron-sulfur</keyword>
<dbReference type="InterPro" id="IPR010723">
    <property type="entry name" value="HemN_C"/>
</dbReference>
<keyword evidence="8 9" id="KW-0143">Chaperone</keyword>
<dbReference type="InterPro" id="IPR013785">
    <property type="entry name" value="Aldolase_TIM"/>
</dbReference>
<evidence type="ECO:0000256" key="4">
    <source>
        <dbReference type="ARBA" id="ARBA00022691"/>
    </source>
</evidence>
<dbReference type="AlphaFoldDB" id="A0A4P9CCA1"/>
<keyword evidence="12" id="KW-1185">Reference proteome</keyword>
<evidence type="ECO:0000313" key="11">
    <source>
        <dbReference type="EMBL" id="QCT73309.1"/>
    </source>
</evidence>
<dbReference type="SFLD" id="SFLDF00288">
    <property type="entry name" value="HemN-like__clustered_with_nucl"/>
    <property type="match status" value="1"/>
</dbReference>
<evidence type="ECO:0000256" key="2">
    <source>
        <dbReference type="ARBA" id="ARBA00017228"/>
    </source>
</evidence>
<evidence type="ECO:0000256" key="8">
    <source>
        <dbReference type="ARBA" id="ARBA00023186"/>
    </source>
</evidence>
<dbReference type="InterPro" id="IPR034505">
    <property type="entry name" value="Coproporphyrinogen-III_oxidase"/>
</dbReference>
<dbReference type="EMBL" id="CP029487">
    <property type="protein sequence ID" value="QCT73309.1"/>
    <property type="molecule type" value="Genomic_DNA"/>
</dbReference>
<keyword evidence="9" id="KW-0004">4Fe-4S</keyword>
<keyword evidence="9" id="KW-0963">Cytoplasm</keyword>
<dbReference type="SMART" id="SM00729">
    <property type="entry name" value="Elp3"/>
    <property type="match status" value="1"/>
</dbReference>
<accession>A0A4P9CCA1</accession>
<name>A0A4P9CCA1_EUBML</name>
<dbReference type="CDD" id="cd01335">
    <property type="entry name" value="Radical_SAM"/>
    <property type="match status" value="1"/>
</dbReference>
<dbReference type="Proteomes" id="UP000218387">
    <property type="component" value="Chromosome"/>
</dbReference>
<dbReference type="SUPFAM" id="SSF102114">
    <property type="entry name" value="Radical SAM enzymes"/>
    <property type="match status" value="1"/>
</dbReference>
<protein>
    <recommendedName>
        <fullName evidence="2 9">Heme chaperone HemW</fullName>
    </recommendedName>
</protein>
<evidence type="ECO:0000256" key="6">
    <source>
        <dbReference type="ARBA" id="ARBA00023004"/>
    </source>
</evidence>
<evidence type="ECO:0000259" key="10">
    <source>
        <dbReference type="PROSITE" id="PS51918"/>
    </source>
</evidence>
<dbReference type="NCBIfam" id="TIGR00539">
    <property type="entry name" value="hemN_rel"/>
    <property type="match status" value="1"/>
</dbReference>
<dbReference type="KEGG" id="emt:CPZ25_018970"/>
<keyword evidence="5 9" id="KW-0479">Metal-binding</keyword>
<dbReference type="SFLD" id="SFLDG01065">
    <property type="entry name" value="anaerobic_coproporphyrinogen-I"/>
    <property type="match status" value="1"/>
</dbReference>
<proteinExistence type="inferred from homology"/>
<comment type="subcellular location">
    <subcellularLocation>
        <location evidence="9">Cytoplasm</location>
    </subcellularLocation>
</comment>
<dbReference type="InterPro" id="IPR007197">
    <property type="entry name" value="rSAM"/>
</dbReference>
<dbReference type="PANTHER" id="PTHR13932:SF5">
    <property type="entry name" value="RADICAL S-ADENOSYL METHIONINE DOMAIN-CONTAINING PROTEIN 1, MITOCHONDRIAL"/>
    <property type="match status" value="1"/>
</dbReference>
<dbReference type="InterPro" id="IPR058240">
    <property type="entry name" value="rSAM_sf"/>
</dbReference>
<keyword evidence="3 9" id="KW-0349">Heme</keyword>
<sequence>MENVGIYVHVPFCQQKCRYCDFPSWAGLSEADARRYFEAVCLEIRAFAAEQGRLSARTVYFGGGTPSYVAADHIGQVMDCIQECFELPEGAVEATIEANPGTLTGEKCRAYRSMGLNRVSLGLQTTSDEGLKALGRIHTYADFESSLELLGSAGFENISADLMFGLPGQTLEDVRRDLARLTALEPVKHISCYSLKIEEGTAFDTLYRQGKLALPDEALERQMQHAVIDGLAEKGFEQYEISNFARKGWESRHNSLYWVMKPYVGFGLGAASYYKEERRTNVMAMGDYCTLAEQGKAPVLEAHTLDVQEKKGDFMFLGLRRMCGVNDADYRRQFGSSFFEDFEEIGNLVAAGLLTREGPVIRLTTKGQDLANQVFVAFV</sequence>
<dbReference type="InterPro" id="IPR004559">
    <property type="entry name" value="HemW-like"/>
</dbReference>
<dbReference type="GO" id="GO:0006779">
    <property type="term" value="P:porphyrin-containing compound biosynthetic process"/>
    <property type="evidence" value="ECO:0007669"/>
    <property type="project" value="InterPro"/>
</dbReference>
<dbReference type="SFLD" id="SFLDF00562">
    <property type="entry name" value="HemN-like__clustered_with_heat"/>
    <property type="match status" value="1"/>
</dbReference>
<dbReference type="RefSeq" id="WP_096918924.1">
    <property type="nucleotide sequence ID" value="NZ_CP029487.1"/>
</dbReference>
<feature type="domain" description="Radical SAM core" evidence="10">
    <location>
        <begin position="1"/>
        <end position="232"/>
    </location>
</feature>
<dbReference type="Pfam" id="PF06969">
    <property type="entry name" value="HemN_C"/>
    <property type="match status" value="1"/>
</dbReference>
<keyword evidence="4 9" id="KW-0949">S-adenosyl-L-methionine</keyword>
<evidence type="ECO:0000256" key="1">
    <source>
        <dbReference type="ARBA" id="ARBA00006100"/>
    </source>
</evidence>
<dbReference type="SFLD" id="SFLDG01082">
    <property type="entry name" value="B12-binding_domain_containing"/>
    <property type="match status" value="1"/>
</dbReference>
<dbReference type="PROSITE" id="PS51918">
    <property type="entry name" value="RADICAL_SAM"/>
    <property type="match status" value="1"/>
</dbReference>
<dbReference type="GO" id="GO:0004109">
    <property type="term" value="F:coproporphyrinogen oxidase activity"/>
    <property type="evidence" value="ECO:0007669"/>
    <property type="project" value="InterPro"/>
</dbReference>
<evidence type="ECO:0000313" key="12">
    <source>
        <dbReference type="Proteomes" id="UP000218387"/>
    </source>
</evidence>
<dbReference type="GO" id="GO:0005737">
    <property type="term" value="C:cytoplasm"/>
    <property type="evidence" value="ECO:0007669"/>
    <property type="project" value="UniProtKB-SubCell"/>
</dbReference>
<keyword evidence="6 9" id="KW-0408">Iron</keyword>
<dbReference type="SFLD" id="SFLDS00029">
    <property type="entry name" value="Radical_SAM"/>
    <property type="match status" value="1"/>
</dbReference>
<organism evidence="11 12">
    <name type="scientific">Eubacterium maltosivorans</name>
    <dbReference type="NCBI Taxonomy" id="2041044"/>
    <lineage>
        <taxon>Bacteria</taxon>
        <taxon>Bacillati</taxon>
        <taxon>Bacillota</taxon>
        <taxon>Clostridia</taxon>
        <taxon>Eubacteriales</taxon>
        <taxon>Eubacteriaceae</taxon>
        <taxon>Eubacterium</taxon>
    </lineage>
</organism>
<dbReference type="GO" id="GO:0046872">
    <property type="term" value="F:metal ion binding"/>
    <property type="evidence" value="ECO:0007669"/>
    <property type="project" value="UniProtKB-UniRule"/>
</dbReference>
<evidence type="ECO:0000256" key="3">
    <source>
        <dbReference type="ARBA" id="ARBA00022617"/>
    </source>
</evidence>
<dbReference type="GO" id="GO:0051539">
    <property type="term" value="F:4 iron, 4 sulfur cluster binding"/>
    <property type="evidence" value="ECO:0007669"/>
    <property type="project" value="UniProtKB-UniRule"/>
</dbReference>
<dbReference type="Pfam" id="PF04055">
    <property type="entry name" value="Radical_SAM"/>
    <property type="match status" value="1"/>
</dbReference>
<evidence type="ECO:0000256" key="5">
    <source>
        <dbReference type="ARBA" id="ARBA00022723"/>
    </source>
</evidence>
<comment type="function">
    <text evidence="9">Probably acts as a heme chaperone, transferring heme to an unknown acceptor. Binds one molecule of heme per monomer, possibly covalently. Binds 1 [4Fe-4S] cluster. The cluster is coordinated with 3 cysteines and an exchangeable S-adenosyl-L-methionine.</text>
</comment>